<dbReference type="Pfam" id="PF07714">
    <property type="entry name" value="PK_Tyr_Ser-Thr"/>
    <property type="match status" value="1"/>
</dbReference>
<dbReference type="GO" id="GO:0004674">
    <property type="term" value="F:protein serine/threonine kinase activity"/>
    <property type="evidence" value="ECO:0007669"/>
    <property type="project" value="TreeGrafter"/>
</dbReference>
<dbReference type="PIRSF" id="PIRSF000654">
    <property type="entry name" value="Integrin-linked_kinase"/>
    <property type="match status" value="1"/>
</dbReference>
<sequence length="474" mass="53966">MDDIFTQVREGNAFQVRMWLDNTENDLNQGDDHRFSLLHWACREGRTNIVDMLMQRGARINATNMGDDTALHLAASHGHRDIVVMLIHNKANINAINEHGNTPLHYACFWSHDYVAEDLVNNGALVGMANKFDETPLNKATKRLANILKDRAVQLGQDLQKIPFKDRSWLGYKTRSRDALLSRHTGIDIEQLSLTTHIANTHSGEVWRGQWQKNDIVAKILSLRECTVRNSRDFQEEFPRLRIFNHPNILPVLACCNQPPNLVVISQFMPYGSLFNVLHGETGIVVDQNQALRFAIDIARGMEFLHTIEPAIPNLILTSKHVMIDEDLAKINIDDPKYYAPDGTINGGIDEDLTARINMGDYKFSFHERGKLYSPAWMSPEALQRRPEDINQKAADMWSFAVLLWELETREVPHAELSPMETGMKIAMEGLRLSLPPGISSHMARLVKICSNEEPGKRPKFDMIIPILEKLKQK</sequence>
<dbReference type="PROSITE" id="PS50011">
    <property type="entry name" value="PROTEIN_KINASE_DOM"/>
    <property type="match status" value="1"/>
</dbReference>
<name>A0A8B8DBP2_CRAVI</name>
<organism evidence="4 5">
    <name type="scientific">Crassostrea virginica</name>
    <name type="common">Eastern oyster</name>
    <dbReference type="NCBI Taxonomy" id="6565"/>
    <lineage>
        <taxon>Eukaryota</taxon>
        <taxon>Metazoa</taxon>
        <taxon>Spiralia</taxon>
        <taxon>Lophotrochozoa</taxon>
        <taxon>Mollusca</taxon>
        <taxon>Bivalvia</taxon>
        <taxon>Autobranchia</taxon>
        <taxon>Pteriomorphia</taxon>
        <taxon>Ostreida</taxon>
        <taxon>Ostreoidea</taxon>
        <taxon>Ostreidae</taxon>
        <taxon>Crassostrea</taxon>
    </lineage>
</organism>
<feature type="domain" description="Protein kinase" evidence="3">
    <location>
        <begin position="192"/>
        <end position="471"/>
    </location>
</feature>
<dbReference type="Gene3D" id="1.25.40.20">
    <property type="entry name" value="Ankyrin repeat-containing domain"/>
    <property type="match status" value="1"/>
</dbReference>
<dbReference type="OrthoDB" id="6718656at2759"/>
<dbReference type="GO" id="GO:0005925">
    <property type="term" value="C:focal adhesion"/>
    <property type="evidence" value="ECO:0007669"/>
    <property type="project" value="TreeGrafter"/>
</dbReference>
<dbReference type="PROSITE" id="PS50297">
    <property type="entry name" value="ANK_REP_REGION"/>
    <property type="match status" value="3"/>
</dbReference>
<dbReference type="PROSITE" id="PS50088">
    <property type="entry name" value="ANK_REPEAT"/>
    <property type="match status" value="3"/>
</dbReference>
<dbReference type="InterPro" id="IPR036770">
    <property type="entry name" value="Ankyrin_rpt-contain_sf"/>
</dbReference>
<dbReference type="RefSeq" id="XP_022325070.1">
    <property type="nucleotide sequence ID" value="XM_022469362.1"/>
</dbReference>
<dbReference type="SUPFAM" id="SSF48403">
    <property type="entry name" value="Ankyrin repeat"/>
    <property type="match status" value="1"/>
</dbReference>
<dbReference type="PANTHER" id="PTHR44329:SF57">
    <property type="entry name" value="INTEGRIN-LINKED PROTEIN KINASE"/>
    <property type="match status" value="1"/>
</dbReference>
<dbReference type="GO" id="GO:0007229">
    <property type="term" value="P:integrin-mediated signaling pathway"/>
    <property type="evidence" value="ECO:0007669"/>
    <property type="project" value="TreeGrafter"/>
</dbReference>
<dbReference type="Proteomes" id="UP000694844">
    <property type="component" value="Chromosome 3"/>
</dbReference>
<dbReference type="InterPro" id="IPR002110">
    <property type="entry name" value="Ankyrin_rpt"/>
</dbReference>
<keyword evidence="4" id="KW-1185">Reference proteome</keyword>
<dbReference type="AlphaFoldDB" id="A0A8B8DBP2"/>
<evidence type="ECO:0000259" key="3">
    <source>
        <dbReference type="PROSITE" id="PS50011"/>
    </source>
</evidence>
<evidence type="ECO:0000313" key="4">
    <source>
        <dbReference type="Proteomes" id="UP000694844"/>
    </source>
</evidence>
<comment type="similarity">
    <text evidence="1">Belongs to the protein kinase superfamily. TKL Ser/Thr protein kinase family.</text>
</comment>
<feature type="repeat" description="ANK" evidence="2">
    <location>
        <begin position="66"/>
        <end position="98"/>
    </location>
</feature>
<dbReference type="InterPro" id="IPR001245">
    <property type="entry name" value="Ser-Thr/Tyr_kinase_cat_dom"/>
</dbReference>
<dbReference type="GO" id="GO:0001725">
    <property type="term" value="C:stress fiber"/>
    <property type="evidence" value="ECO:0007669"/>
    <property type="project" value="TreeGrafter"/>
</dbReference>
<dbReference type="InterPro" id="IPR011009">
    <property type="entry name" value="Kinase-like_dom_sf"/>
</dbReference>
<dbReference type="Pfam" id="PF12796">
    <property type="entry name" value="Ank_2"/>
    <property type="match status" value="1"/>
</dbReference>
<evidence type="ECO:0000256" key="2">
    <source>
        <dbReference type="PROSITE-ProRule" id="PRU00023"/>
    </source>
</evidence>
<dbReference type="InterPro" id="IPR000719">
    <property type="entry name" value="Prot_kinase_dom"/>
</dbReference>
<accession>A0A8B8DBP2</accession>
<dbReference type="Gene3D" id="3.30.200.20">
    <property type="entry name" value="Phosphorylase Kinase, domain 1"/>
    <property type="match status" value="1"/>
</dbReference>
<evidence type="ECO:0000313" key="5">
    <source>
        <dbReference type="RefSeq" id="XP_022325070.1"/>
    </source>
</evidence>
<feature type="repeat" description="ANK" evidence="2">
    <location>
        <begin position="33"/>
        <end position="65"/>
    </location>
</feature>
<feature type="repeat" description="ANK" evidence="2">
    <location>
        <begin position="99"/>
        <end position="131"/>
    </location>
</feature>
<protein>
    <submittedName>
        <fullName evidence="5">Integrin-linked protein kinase-like isoform X1</fullName>
    </submittedName>
</protein>
<proteinExistence type="inferred from homology"/>
<dbReference type="GO" id="GO:0005524">
    <property type="term" value="F:ATP binding"/>
    <property type="evidence" value="ECO:0007669"/>
    <property type="project" value="InterPro"/>
</dbReference>
<dbReference type="SMART" id="SM00248">
    <property type="entry name" value="ANK"/>
    <property type="match status" value="3"/>
</dbReference>
<gene>
    <name evidence="5" type="primary">LOC111125478</name>
</gene>
<dbReference type="FunFam" id="3.30.200.20:FF:000245">
    <property type="entry name" value="Integrin-linked protein kinase"/>
    <property type="match status" value="1"/>
</dbReference>
<keyword evidence="2" id="KW-0040">ANK repeat</keyword>
<dbReference type="PANTHER" id="PTHR44329">
    <property type="entry name" value="SERINE/THREONINE-PROTEIN KINASE TNNI3K-RELATED"/>
    <property type="match status" value="1"/>
</dbReference>
<dbReference type="Gene3D" id="1.10.510.10">
    <property type="entry name" value="Transferase(Phosphotransferase) domain 1"/>
    <property type="match status" value="1"/>
</dbReference>
<evidence type="ECO:0000256" key="1">
    <source>
        <dbReference type="ARBA" id="ARBA00005843"/>
    </source>
</evidence>
<reference evidence="5" key="1">
    <citation type="submission" date="2025-08" db="UniProtKB">
        <authorList>
            <consortium name="RefSeq"/>
        </authorList>
    </citation>
    <scope>IDENTIFICATION</scope>
    <source>
        <tissue evidence="5">Whole sample</tissue>
    </source>
</reference>
<dbReference type="GeneID" id="111125478"/>
<dbReference type="SUPFAM" id="SSF56112">
    <property type="entry name" value="Protein kinase-like (PK-like)"/>
    <property type="match status" value="1"/>
</dbReference>
<dbReference type="FunFam" id="1.25.40.20:FF:000050">
    <property type="entry name" value="integrin-linked protein kinase"/>
    <property type="match status" value="1"/>
</dbReference>
<dbReference type="KEGG" id="cvn:111125478"/>
<dbReference type="InterPro" id="IPR051681">
    <property type="entry name" value="Ser/Thr_Kinases-Pseudokinases"/>
</dbReference>
<dbReference type="GO" id="GO:0007160">
    <property type="term" value="P:cell-matrix adhesion"/>
    <property type="evidence" value="ECO:0007669"/>
    <property type="project" value="TreeGrafter"/>
</dbReference>
<dbReference type="GO" id="GO:0034446">
    <property type="term" value="P:substrate adhesion-dependent cell spreading"/>
    <property type="evidence" value="ECO:0007669"/>
    <property type="project" value="TreeGrafter"/>
</dbReference>